<dbReference type="EMBL" id="PFDW01000015">
    <property type="protein sequence ID" value="PJE58444.1"/>
    <property type="molecule type" value="Genomic_DNA"/>
</dbReference>
<feature type="domain" description="TRAM" evidence="1">
    <location>
        <begin position="19"/>
        <end position="80"/>
    </location>
</feature>
<organism evidence="2 3">
    <name type="scientific">Candidatus Portnoybacteria bacterium CG10_big_fil_rev_8_21_14_0_10_36_7</name>
    <dbReference type="NCBI Taxonomy" id="1974812"/>
    <lineage>
        <taxon>Bacteria</taxon>
        <taxon>Candidatus Portnoyibacteriota</taxon>
    </lineage>
</organism>
<dbReference type="AlphaFoldDB" id="A0A2M8KEV5"/>
<gene>
    <name evidence="2" type="ORF">COU81_00820</name>
</gene>
<name>A0A2M8KEV5_9BACT</name>
<accession>A0A2M8KEV5</accession>
<protein>
    <recommendedName>
        <fullName evidence="1">TRAM domain-containing protein</fullName>
    </recommendedName>
</protein>
<sequence length="80" mass="8966">MKKKKINNILTKTALEQNNKLVGKTIKVLIEQNVSDKDYSIARTSTLKTVKIKKGTKILAPGTFSNVKITSAYSWRLEGK</sequence>
<dbReference type="InterPro" id="IPR002792">
    <property type="entry name" value="TRAM_dom"/>
</dbReference>
<comment type="caution">
    <text evidence="2">The sequence shown here is derived from an EMBL/GenBank/DDBJ whole genome shotgun (WGS) entry which is preliminary data.</text>
</comment>
<dbReference type="Proteomes" id="UP000231450">
    <property type="component" value="Unassembled WGS sequence"/>
</dbReference>
<dbReference type="PROSITE" id="PS50926">
    <property type="entry name" value="TRAM"/>
    <property type="match status" value="1"/>
</dbReference>
<proteinExistence type="predicted"/>
<evidence type="ECO:0000259" key="1">
    <source>
        <dbReference type="PROSITE" id="PS50926"/>
    </source>
</evidence>
<evidence type="ECO:0000313" key="2">
    <source>
        <dbReference type="EMBL" id="PJE58444.1"/>
    </source>
</evidence>
<dbReference type="Pfam" id="PF01938">
    <property type="entry name" value="TRAM"/>
    <property type="match status" value="1"/>
</dbReference>
<evidence type="ECO:0000313" key="3">
    <source>
        <dbReference type="Proteomes" id="UP000231450"/>
    </source>
</evidence>
<reference evidence="3" key="1">
    <citation type="submission" date="2017-09" db="EMBL/GenBank/DDBJ databases">
        <title>Depth-based differentiation of microbial function through sediment-hosted aquifers and enrichment of novel symbionts in the deep terrestrial subsurface.</title>
        <authorList>
            <person name="Probst A.J."/>
            <person name="Ladd B."/>
            <person name="Jarett J.K."/>
            <person name="Geller-Mcgrath D.E."/>
            <person name="Sieber C.M.K."/>
            <person name="Emerson J.B."/>
            <person name="Anantharaman K."/>
            <person name="Thomas B.C."/>
            <person name="Malmstrom R."/>
            <person name="Stieglmeier M."/>
            <person name="Klingl A."/>
            <person name="Woyke T."/>
            <person name="Ryan C.M."/>
            <person name="Banfield J.F."/>
        </authorList>
    </citation>
    <scope>NUCLEOTIDE SEQUENCE [LARGE SCALE GENOMIC DNA]</scope>
</reference>